<dbReference type="InterPro" id="IPR006685">
    <property type="entry name" value="MscS_channel_2nd"/>
</dbReference>
<feature type="region of interest" description="Disordered" evidence="5">
    <location>
        <begin position="1"/>
        <end position="32"/>
    </location>
</feature>
<dbReference type="Proteomes" id="UP001189429">
    <property type="component" value="Unassembled WGS sequence"/>
</dbReference>
<feature type="compositionally biased region" description="Basic and acidic residues" evidence="5">
    <location>
        <begin position="15"/>
        <end position="32"/>
    </location>
</feature>
<protein>
    <recommendedName>
        <fullName evidence="7">Mechanosensitive ion channel MscS domain-containing protein</fullName>
    </recommendedName>
</protein>
<keyword evidence="2 6" id="KW-0812">Transmembrane</keyword>
<dbReference type="SUPFAM" id="SSF50182">
    <property type="entry name" value="Sm-like ribonucleoproteins"/>
    <property type="match status" value="1"/>
</dbReference>
<feature type="transmembrane region" description="Helical" evidence="6">
    <location>
        <begin position="65"/>
        <end position="85"/>
    </location>
</feature>
<keyword evidence="3 6" id="KW-1133">Transmembrane helix</keyword>
<keyword evidence="9" id="KW-1185">Reference proteome</keyword>
<organism evidence="8 9">
    <name type="scientific">Prorocentrum cordatum</name>
    <dbReference type="NCBI Taxonomy" id="2364126"/>
    <lineage>
        <taxon>Eukaryota</taxon>
        <taxon>Sar</taxon>
        <taxon>Alveolata</taxon>
        <taxon>Dinophyceae</taxon>
        <taxon>Prorocentrales</taxon>
        <taxon>Prorocentraceae</taxon>
        <taxon>Prorocentrum</taxon>
    </lineage>
</organism>
<accession>A0ABN9QHG3</accession>
<feature type="transmembrane region" description="Helical" evidence="6">
    <location>
        <begin position="274"/>
        <end position="298"/>
    </location>
</feature>
<keyword evidence="4 6" id="KW-0472">Membrane</keyword>
<evidence type="ECO:0000259" key="7">
    <source>
        <dbReference type="Pfam" id="PF00924"/>
    </source>
</evidence>
<sequence length="485" mass="54267">MTQDTAETRQLISGKGEEHPATEPDGGEHPARSRDFAGAIVNNIRLVRQDFEPQPFPDSFFKRPVVVAFVVLYAITGVGVPLYLFRSHYDDLRGSGDAHSIFEDDWHKHRVAKAYLCFIPATLLAIPVFSPALATASVMPYLLIVVFAVKEAVNQVVKDDFKHFLIRALSNLLATLCALSYLRFMDYLDHIVHQIMVCEHSLLEEKPVKKMKGILHSVGLTRTGNPTADKFMAASTHNRGIADVVYEKVWHPLRSGSNIVVVISYISYTLVSEYAGAVLVGGFVYYFVTAACLGYKFWDQAVTLIKGRRIWTHKPFFVGDLVTIKRMGRGADTGIDGFVEHVTLSYVLIRTFDYKQTYLPLCELLDSVIQNWSRRPTKPLLMNFTASPSSNPEKVNELVSFAKRWIDESQNVLQSGYKKCCLSGFSHGFEIKVICSPGIGKKKRELQQSFILAVTAQAEKLNVTLASEDAASVFLPDEMISNKSK</sequence>
<reference evidence="8" key="1">
    <citation type="submission" date="2023-10" db="EMBL/GenBank/DDBJ databases">
        <authorList>
            <person name="Chen Y."/>
            <person name="Shah S."/>
            <person name="Dougan E. K."/>
            <person name="Thang M."/>
            <person name="Chan C."/>
        </authorList>
    </citation>
    <scope>NUCLEOTIDE SEQUENCE [LARGE SCALE GENOMIC DNA]</scope>
</reference>
<proteinExistence type="predicted"/>
<gene>
    <name evidence="8" type="ORF">PCOR1329_LOCUS11158</name>
</gene>
<feature type="transmembrane region" description="Helical" evidence="6">
    <location>
        <begin position="164"/>
        <end position="182"/>
    </location>
</feature>
<comment type="caution">
    <text evidence="8">The sequence shown here is derived from an EMBL/GenBank/DDBJ whole genome shotgun (WGS) entry which is preliminary data.</text>
</comment>
<evidence type="ECO:0000256" key="3">
    <source>
        <dbReference type="ARBA" id="ARBA00022989"/>
    </source>
</evidence>
<feature type="transmembrane region" description="Helical" evidence="6">
    <location>
        <begin position="138"/>
        <end position="157"/>
    </location>
</feature>
<name>A0ABN9QHG3_9DINO</name>
<dbReference type="InterPro" id="IPR010920">
    <property type="entry name" value="LSM_dom_sf"/>
</dbReference>
<evidence type="ECO:0000256" key="1">
    <source>
        <dbReference type="ARBA" id="ARBA00004370"/>
    </source>
</evidence>
<evidence type="ECO:0000313" key="9">
    <source>
        <dbReference type="Proteomes" id="UP001189429"/>
    </source>
</evidence>
<feature type="compositionally biased region" description="Polar residues" evidence="5">
    <location>
        <begin position="1"/>
        <end position="11"/>
    </location>
</feature>
<dbReference type="Gene3D" id="2.30.30.60">
    <property type="match status" value="1"/>
</dbReference>
<comment type="subcellular location">
    <subcellularLocation>
        <location evidence="1">Membrane</location>
    </subcellularLocation>
</comment>
<evidence type="ECO:0000256" key="6">
    <source>
        <dbReference type="SAM" id="Phobius"/>
    </source>
</evidence>
<dbReference type="InterPro" id="IPR023408">
    <property type="entry name" value="MscS_beta-dom_sf"/>
</dbReference>
<feature type="domain" description="Mechanosensitive ion channel MscS" evidence="7">
    <location>
        <begin position="305"/>
        <end position="374"/>
    </location>
</feature>
<dbReference type="Pfam" id="PF00924">
    <property type="entry name" value="MS_channel_2nd"/>
    <property type="match status" value="1"/>
</dbReference>
<evidence type="ECO:0000313" key="8">
    <source>
        <dbReference type="EMBL" id="CAK0804312.1"/>
    </source>
</evidence>
<evidence type="ECO:0000256" key="2">
    <source>
        <dbReference type="ARBA" id="ARBA00022692"/>
    </source>
</evidence>
<evidence type="ECO:0000256" key="5">
    <source>
        <dbReference type="SAM" id="MobiDB-lite"/>
    </source>
</evidence>
<evidence type="ECO:0000256" key="4">
    <source>
        <dbReference type="ARBA" id="ARBA00023136"/>
    </source>
</evidence>
<dbReference type="EMBL" id="CAUYUJ010003209">
    <property type="protein sequence ID" value="CAK0804312.1"/>
    <property type="molecule type" value="Genomic_DNA"/>
</dbReference>